<proteinExistence type="inferred from homology"/>
<evidence type="ECO:0000256" key="8">
    <source>
        <dbReference type="ARBA" id="ARBA00022697"/>
    </source>
</evidence>
<dbReference type="SUPFAM" id="SSF53686">
    <property type="entry name" value="Tryptophan synthase beta subunit-like PLP-dependent enzymes"/>
    <property type="match status" value="1"/>
</dbReference>
<evidence type="ECO:0000256" key="6">
    <source>
        <dbReference type="ARBA" id="ARBA00018679"/>
    </source>
</evidence>
<dbReference type="InterPro" id="IPR000634">
    <property type="entry name" value="Ser/Thr_deHydtase_PyrdxlP-BS"/>
</dbReference>
<dbReference type="InterPro" id="IPR036052">
    <property type="entry name" value="TrpB-like_PALP_sf"/>
</dbReference>
<dbReference type="PANTHER" id="PTHR43515:SF1">
    <property type="entry name" value="THREONINE SYNTHASE-LIKE 1"/>
    <property type="match status" value="1"/>
</dbReference>
<feature type="modified residue" description="N6-(pyridoxal phosphate)lysine" evidence="12">
    <location>
        <position position="112"/>
    </location>
</feature>
<feature type="domain" description="Tryptophan synthase beta chain-like PALP" evidence="13">
    <location>
        <begin position="101"/>
        <end position="407"/>
    </location>
</feature>
<dbReference type="RefSeq" id="WP_003550885.1">
    <property type="nucleotide sequence ID" value="NZ_CABKOL010000106.1"/>
</dbReference>
<organism evidence="15 16">
    <name type="scientific">Lentilactobacillus hilgardii</name>
    <name type="common">Lactobacillus hilgardii</name>
    <dbReference type="NCBI Taxonomy" id="1588"/>
    <lineage>
        <taxon>Bacteria</taxon>
        <taxon>Bacillati</taxon>
        <taxon>Bacillota</taxon>
        <taxon>Bacilli</taxon>
        <taxon>Lactobacillales</taxon>
        <taxon>Lactobacillaceae</taxon>
        <taxon>Lentilactobacillus</taxon>
    </lineage>
</organism>
<comment type="similarity">
    <text evidence="4">Belongs to the threonine synthase family.</text>
</comment>
<evidence type="ECO:0000259" key="13">
    <source>
        <dbReference type="Pfam" id="PF00291"/>
    </source>
</evidence>
<evidence type="ECO:0000256" key="2">
    <source>
        <dbReference type="ARBA" id="ARBA00003648"/>
    </source>
</evidence>
<feature type="domain" description="Threonine synthase N-terminal" evidence="14">
    <location>
        <begin position="4"/>
        <end position="80"/>
    </location>
</feature>
<evidence type="ECO:0000256" key="4">
    <source>
        <dbReference type="ARBA" id="ARBA00005517"/>
    </source>
</evidence>
<accession>A0A6P1E9K3</accession>
<evidence type="ECO:0000259" key="14">
    <source>
        <dbReference type="Pfam" id="PF14821"/>
    </source>
</evidence>
<dbReference type="InterPro" id="IPR004450">
    <property type="entry name" value="Thr_synthase-like"/>
</dbReference>
<dbReference type="GO" id="GO:0009088">
    <property type="term" value="P:threonine biosynthetic process"/>
    <property type="evidence" value="ECO:0007669"/>
    <property type="project" value="UniProtKB-UniRule"/>
</dbReference>
<evidence type="ECO:0000256" key="12">
    <source>
        <dbReference type="PIRSR" id="PIRSR604450-51"/>
    </source>
</evidence>
<dbReference type="Gene3D" id="3.40.50.1100">
    <property type="match status" value="2"/>
</dbReference>
<comment type="cofactor">
    <cofactor evidence="1 12">
        <name>pyridoxal 5'-phosphate</name>
        <dbReference type="ChEBI" id="CHEBI:597326"/>
    </cofactor>
</comment>
<dbReference type="GeneID" id="69059545"/>
<keyword evidence="15" id="KW-0456">Lyase</keyword>
<dbReference type="InterPro" id="IPR001926">
    <property type="entry name" value="TrpB-like_PALP"/>
</dbReference>
<evidence type="ECO:0000256" key="1">
    <source>
        <dbReference type="ARBA" id="ARBA00001933"/>
    </source>
</evidence>
<evidence type="ECO:0000313" key="16">
    <source>
        <dbReference type="Proteomes" id="UP000465035"/>
    </source>
</evidence>
<gene>
    <name evidence="15" type="ORF">GQR93_14310</name>
</gene>
<dbReference type="Pfam" id="PF00291">
    <property type="entry name" value="PALP"/>
    <property type="match status" value="1"/>
</dbReference>
<dbReference type="AlphaFoldDB" id="A0A6P1E9K3"/>
<dbReference type="EMBL" id="CP047121">
    <property type="protein sequence ID" value="QHB53279.1"/>
    <property type="molecule type" value="Genomic_DNA"/>
</dbReference>
<evidence type="ECO:0000256" key="5">
    <source>
        <dbReference type="ARBA" id="ARBA00013028"/>
    </source>
</evidence>
<dbReference type="PANTHER" id="PTHR43515">
    <property type="entry name" value="THREONINE SYNTHASE-LIKE 1"/>
    <property type="match status" value="1"/>
</dbReference>
<evidence type="ECO:0000256" key="7">
    <source>
        <dbReference type="ARBA" id="ARBA00022605"/>
    </source>
</evidence>
<evidence type="ECO:0000313" key="15">
    <source>
        <dbReference type="EMBL" id="QHB53279.1"/>
    </source>
</evidence>
<dbReference type="EC" id="4.2.3.1" evidence="5 11"/>
<sequence length="502" mass="55898">MNKNYTSTRNDSVSISAKEAIKKGFADDKGLFVYPDLGNDQLDLEKILTLDYKNIAKTVLAKLLPDFSKGEINDSVDNAYSSSFDSDKITPVAAVDNFHILELFHGPTSAFKDVGLQLLPQLMKHVLTDDNKVMILTATSGDTGKAALEGFKDLKNMGIIVFYPDGGVSKIQKLQMITTGGNNTKVAAIKGNFDDAQTNVKLIFNDNTLKEQLGSTVSLSSANSINIGRLIPQVVYYFDSYKQLVEDGTIKPGDKVNFTVPTGNFGDVLAGYYAKLLGLPVNKFVVACNENNVLATFFEHGIYDRNRPFFQTVAPSMDIQISSNFERLLYYKSGENSQYVKQLMDDLENNGKYEVSKDVLKAIQEDFYCGYSTDKEIEESIKDVYEKDGYLMDPHTAAGYKVMRDYQKLDDTPMILLSTASPYKFVNAVATAVLPEEANSDNVLQTMKDLAAKTNAPIPENLQKVWDLPVRHESVIQKSDMEKYVKEQVEAVFYDKDQSSSN</sequence>
<reference evidence="15 16" key="1">
    <citation type="submission" date="2019-12" db="EMBL/GenBank/DDBJ databases">
        <title>Lactobacillus hilgardii FLUB.</title>
        <authorList>
            <person name="Gustaw K."/>
        </authorList>
    </citation>
    <scope>NUCLEOTIDE SEQUENCE [LARGE SCALE GENOMIC DNA]</scope>
    <source>
        <strain evidence="15 16">FLUB</strain>
    </source>
</reference>
<comment type="pathway">
    <text evidence="3">Amino-acid biosynthesis; L-threonine biosynthesis; L-threonine from L-aspartate: step 5/5.</text>
</comment>
<dbReference type="Pfam" id="PF14821">
    <property type="entry name" value="Thr_synth_N"/>
    <property type="match status" value="1"/>
</dbReference>
<evidence type="ECO:0000256" key="9">
    <source>
        <dbReference type="ARBA" id="ARBA00022898"/>
    </source>
</evidence>
<dbReference type="PROSITE" id="PS00165">
    <property type="entry name" value="DEHYDRATASE_SER_THR"/>
    <property type="match status" value="1"/>
</dbReference>
<evidence type="ECO:0000256" key="3">
    <source>
        <dbReference type="ARBA" id="ARBA00004979"/>
    </source>
</evidence>
<evidence type="ECO:0000256" key="10">
    <source>
        <dbReference type="ARBA" id="ARBA00049144"/>
    </source>
</evidence>
<evidence type="ECO:0000256" key="11">
    <source>
        <dbReference type="NCBIfam" id="TIGR00260"/>
    </source>
</evidence>
<dbReference type="NCBIfam" id="TIGR00260">
    <property type="entry name" value="thrC"/>
    <property type="match status" value="1"/>
</dbReference>
<dbReference type="CDD" id="cd01560">
    <property type="entry name" value="Thr-synth_2"/>
    <property type="match status" value="1"/>
</dbReference>
<keyword evidence="8" id="KW-0791">Threonine biosynthesis</keyword>
<keyword evidence="9 12" id="KW-0663">Pyridoxal phosphate</keyword>
<dbReference type="GO" id="GO:0030170">
    <property type="term" value="F:pyridoxal phosphate binding"/>
    <property type="evidence" value="ECO:0007669"/>
    <property type="project" value="InterPro"/>
</dbReference>
<comment type="function">
    <text evidence="2">Catalyzes the gamma-elimination of phosphate from L-phosphohomoserine and the beta-addition of water to produce L-threonine.</text>
</comment>
<protein>
    <recommendedName>
        <fullName evidence="6 11">Threonine synthase</fullName>
        <ecNumber evidence="5 11">4.2.3.1</ecNumber>
    </recommendedName>
</protein>
<dbReference type="Proteomes" id="UP000465035">
    <property type="component" value="Chromosome"/>
</dbReference>
<name>A0A6P1E9K3_LENHI</name>
<keyword evidence="7" id="KW-0028">Amino-acid biosynthesis</keyword>
<comment type="catalytic activity">
    <reaction evidence="10">
        <text>O-phospho-L-homoserine + H2O = L-threonine + phosphate</text>
        <dbReference type="Rhea" id="RHEA:10840"/>
        <dbReference type="ChEBI" id="CHEBI:15377"/>
        <dbReference type="ChEBI" id="CHEBI:43474"/>
        <dbReference type="ChEBI" id="CHEBI:57590"/>
        <dbReference type="ChEBI" id="CHEBI:57926"/>
        <dbReference type="EC" id="4.2.3.1"/>
    </reaction>
</comment>
<dbReference type="UniPathway" id="UPA00050">
    <property type="reaction ID" value="UER00065"/>
</dbReference>
<dbReference type="SMR" id="A0A6P1E9K3"/>
<dbReference type="GO" id="GO:0005737">
    <property type="term" value="C:cytoplasm"/>
    <property type="evidence" value="ECO:0007669"/>
    <property type="project" value="TreeGrafter"/>
</dbReference>
<dbReference type="InterPro" id="IPR029144">
    <property type="entry name" value="Thr_synth_N"/>
</dbReference>
<dbReference type="InterPro" id="IPR037158">
    <property type="entry name" value="Thr_synth_N_sf"/>
</dbReference>
<dbReference type="Gene3D" id="3.90.1380.10">
    <property type="entry name" value="Threonine synthase, N-terminal domain"/>
    <property type="match status" value="1"/>
</dbReference>
<dbReference type="GO" id="GO:0004795">
    <property type="term" value="F:threonine synthase activity"/>
    <property type="evidence" value="ECO:0007669"/>
    <property type="project" value="UniProtKB-UniRule"/>
</dbReference>